<keyword evidence="7 15" id="KW-0436">Ligase</keyword>
<gene>
    <name evidence="15" type="primary">purM</name>
    <name evidence="18" type="ORF">DDW13_04585</name>
</gene>
<dbReference type="GO" id="GO:0004641">
    <property type="term" value="F:phosphoribosylformylglycinamidine cyclo-ligase activity"/>
    <property type="evidence" value="ECO:0007669"/>
    <property type="project" value="UniProtKB-UniRule"/>
</dbReference>
<protein>
    <recommendedName>
        <fullName evidence="5 15">Phosphoribosylformylglycinamidine cyclo-ligase</fullName>
        <ecNumber evidence="4 15">6.3.3.1</ecNumber>
    </recommendedName>
    <alternativeName>
        <fullName evidence="12 15">AIR synthase</fullName>
    </alternativeName>
    <alternativeName>
        <fullName evidence="13 15">AIRS</fullName>
    </alternativeName>
    <alternativeName>
        <fullName evidence="11 15">Phosphoribosyl-aminoimidazole synthetase</fullName>
    </alternativeName>
</protein>
<evidence type="ECO:0000256" key="12">
    <source>
        <dbReference type="ARBA" id="ARBA00032931"/>
    </source>
</evidence>
<evidence type="ECO:0000259" key="16">
    <source>
        <dbReference type="Pfam" id="PF00586"/>
    </source>
</evidence>
<evidence type="ECO:0000256" key="6">
    <source>
        <dbReference type="ARBA" id="ARBA00022490"/>
    </source>
</evidence>
<dbReference type="PANTHER" id="PTHR10520">
    <property type="entry name" value="TRIFUNCTIONAL PURINE BIOSYNTHETIC PROTEIN ADENOSINE-3-RELATED"/>
    <property type="match status" value="1"/>
</dbReference>
<dbReference type="InterPro" id="IPR004733">
    <property type="entry name" value="PurM_cligase"/>
</dbReference>
<comment type="subcellular location">
    <subcellularLocation>
        <location evidence="1 15">Cytoplasm</location>
    </subcellularLocation>
</comment>
<dbReference type="Proteomes" id="UP000245638">
    <property type="component" value="Unassembled WGS sequence"/>
</dbReference>
<keyword evidence="8 15" id="KW-0547">Nucleotide-binding</keyword>
<evidence type="ECO:0000256" key="3">
    <source>
        <dbReference type="ARBA" id="ARBA00010280"/>
    </source>
</evidence>
<dbReference type="Gene3D" id="3.90.650.10">
    <property type="entry name" value="PurM-like C-terminal domain"/>
    <property type="match status" value="1"/>
</dbReference>
<organism evidence="18 19">
    <name type="scientific">Acidianus hospitalis</name>
    <dbReference type="NCBI Taxonomy" id="563177"/>
    <lineage>
        <taxon>Archaea</taxon>
        <taxon>Thermoproteota</taxon>
        <taxon>Thermoprotei</taxon>
        <taxon>Sulfolobales</taxon>
        <taxon>Sulfolobaceae</taxon>
        <taxon>Acidianus</taxon>
    </lineage>
</organism>
<name>A0A2T9X6D3_9CREN</name>
<evidence type="ECO:0000256" key="8">
    <source>
        <dbReference type="ARBA" id="ARBA00022741"/>
    </source>
</evidence>
<dbReference type="FunFam" id="3.30.1330.10:FF:000020">
    <property type="entry name" value="Phosphoribosylformylglycinamidine cyclo-ligase"/>
    <property type="match status" value="1"/>
</dbReference>
<evidence type="ECO:0000259" key="17">
    <source>
        <dbReference type="Pfam" id="PF02769"/>
    </source>
</evidence>
<evidence type="ECO:0000256" key="4">
    <source>
        <dbReference type="ARBA" id="ARBA00013047"/>
    </source>
</evidence>
<keyword evidence="9 15" id="KW-0658">Purine biosynthesis</keyword>
<dbReference type="CDD" id="cd02196">
    <property type="entry name" value="PurM"/>
    <property type="match status" value="1"/>
</dbReference>
<comment type="similarity">
    <text evidence="3 15">Belongs to the AIR synthase family.</text>
</comment>
<dbReference type="InterPro" id="IPR036676">
    <property type="entry name" value="PurM-like_C_sf"/>
</dbReference>
<evidence type="ECO:0000256" key="15">
    <source>
        <dbReference type="HAMAP-Rule" id="MF_00741"/>
    </source>
</evidence>
<feature type="domain" description="PurM-like N-terminal" evidence="16">
    <location>
        <begin position="42"/>
        <end position="153"/>
    </location>
</feature>
<dbReference type="GO" id="GO:0046084">
    <property type="term" value="P:adenine biosynthetic process"/>
    <property type="evidence" value="ECO:0007669"/>
    <property type="project" value="TreeGrafter"/>
</dbReference>
<keyword evidence="6 15" id="KW-0963">Cytoplasm</keyword>
<accession>A0A2T9X6D3</accession>
<dbReference type="GO" id="GO:0005829">
    <property type="term" value="C:cytosol"/>
    <property type="evidence" value="ECO:0007669"/>
    <property type="project" value="TreeGrafter"/>
</dbReference>
<evidence type="ECO:0000256" key="7">
    <source>
        <dbReference type="ARBA" id="ARBA00022598"/>
    </source>
</evidence>
<dbReference type="SUPFAM" id="SSF55326">
    <property type="entry name" value="PurM N-terminal domain-like"/>
    <property type="match status" value="1"/>
</dbReference>
<dbReference type="EC" id="6.3.3.1" evidence="4 15"/>
<feature type="domain" description="PurM-like C-terminal" evidence="17">
    <location>
        <begin position="163"/>
        <end position="312"/>
    </location>
</feature>
<dbReference type="InterPro" id="IPR036921">
    <property type="entry name" value="PurM-like_N_sf"/>
</dbReference>
<comment type="pathway">
    <text evidence="2 15">Purine metabolism; IMP biosynthesis via de novo pathway; 5-amino-1-(5-phospho-D-ribosyl)imidazole from N(2)-formyl-N(1)-(5-phospho-D-ribosyl)glycinamide: step 2/2.</text>
</comment>
<dbReference type="GO" id="GO:0005524">
    <property type="term" value="F:ATP binding"/>
    <property type="evidence" value="ECO:0007669"/>
    <property type="project" value="UniProtKB-KW"/>
</dbReference>
<dbReference type="HAMAP" id="MF_00741">
    <property type="entry name" value="AIRS"/>
    <property type="match status" value="1"/>
</dbReference>
<evidence type="ECO:0000256" key="11">
    <source>
        <dbReference type="ARBA" id="ARBA00031908"/>
    </source>
</evidence>
<dbReference type="GO" id="GO:0004637">
    <property type="term" value="F:phosphoribosylamine-glycine ligase activity"/>
    <property type="evidence" value="ECO:0007669"/>
    <property type="project" value="TreeGrafter"/>
</dbReference>
<dbReference type="EMBL" id="QEFD01000134">
    <property type="protein sequence ID" value="PVU75657.1"/>
    <property type="molecule type" value="Genomic_DNA"/>
</dbReference>
<evidence type="ECO:0000256" key="10">
    <source>
        <dbReference type="ARBA" id="ARBA00022840"/>
    </source>
</evidence>
<dbReference type="FunFam" id="3.90.650.10:FF:000011">
    <property type="entry name" value="Phosphoribosylformylglycinamidine cyclo-ligase"/>
    <property type="match status" value="1"/>
</dbReference>
<evidence type="ECO:0000256" key="14">
    <source>
        <dbReference type="ARBA" id="ARBA00049057"/>
    </source>
</evidence>
<proteinExistence type="inferred from homology"/>
<keyword evidence="10 15" id="KW-0067">ATP-binding</keyword>
<dbReference type="InterPro" id="IPR010918">
    <property type="entry name" value="PurM-like_C_dom"/>
</dbReference>
<dbReference type="InterPro" id="IPR016188">
    <property type="entry name" value="PurM-like_N"/>
</dbReference>
<evidence type="ECO:0000256" key="5">
    <source>
        <dbReference type="ARBA" id="ARBA00020367"/>
    </source>
</evidence>
<sequence length="322" mass="35321">MVSEYKKAGVDLNKIKEIHEYIAKEISSTYRNVLLGAGHYSGVINYNGIKLALHTDGVGTKTLLALKSGIFEPVGIDCVAMNVNDLVSIGAKPLALVDYLAMEKPMDDVVKGVMNGLVKGAIESEAEIVGGETAIMKDVINGFDLSCTALGVVDEIKDGHDVKPGDVILGLRSNGIHSNGYSLVRKLIDDGKLSFEDWKEEIMKPTKIYVKPILSVLPMIKAAAHITGGSFSKLRRVTNYHIELKMPEPQDIFKEIEKAGVSHEEMYKVFNMGIGMVVFTSPEYKDDVIKNIQKFVEVYEIGKVSEGSGITIFTYKNAVLYL</sequence>
<comment type="catalytic activity">
    <reaction evidence="14 15">
        <text>2-formamido-N(1)-(5-O-phospho-beta-D-ribosyl)acetamidine + ATP = 5-amino-1-(5-phospho-beta-D-ribosyl)imidazole + ADP + phosphate + H(+)</text>
        <dbReference type="Rhea" id="RHEA:23032"/>
        <dbReference type="ChEBI" id="CHEBI:15378"/>
        <dbReference type="ChEBI" id="CHEBI:30616"/>
        <dbReference type="ChEBI" id="CHEBI:43474"/>
        <dbReference type="ChEBI" id="CHEBI:137981"/>
        <dbReference type="ChEBI" id="CHEBI:147287"/>
        <dbReference type="ChEBI" id="CHEBI:456216"/>
        <dbReference type="EC" id="6.3.3.1"/>
    </reaction>
</comment>
<dbReference type="Pfam" id="PF00586">
    <property type="entry name" value="AIRS"/>
    <property type="match status" value="1"/>
</dbReference>
<evidence type="ECO:0000256" key="2">
    <source>
        <dbReference type="ARBA" id="ARBA00004686"/>
    </source>
</evidence>
<comment type="caution">
    <text evidence="18">The sequence shown here is derived from an EMBL/GenBank/DDBJ whole genome shotgun (WGS) entry which is preliminary data.</text>
</comment>
<evidence type="ECO:0000256" key="13">
    <source>
        <dbReference type="ARBA" id="ARBA00033093"/>
    </source>
</evidence>
<evidence type="ECO:0000313" key="18">
    <source>
        <dbReference type="EMBL" id="PVU75657.1"/>
    </source>
</evidence>
<dbReference type="UniPathway" id="UPA00074">
    <property type="reaction ID" value="UER00129"/>
</dbReference>
<evidence type="ECO:0000256" key="1">
    <source>
        <dbReference type="ARBA" id="ARBA00004496"/>
    </source>
</evidence>
<reference evidence="18 19" key="1">
    <citation type="journal article" date="2015" name="Appl. Environ. Microbiol.">
        <title>Nanoarchaeota, Their Sulfolobales Host, and Nanoarchaeota Virus Distribution across Yellowstone National Park Hot Springs.</title>
        <authorList>
            <person name="Munson-McGee J.H."/>
            <person name="Field E.K."/>
            <person name="Bateson M."/>
            <person name="Rooney C."/>
            <person name="Stepanauskas R."/>
            <person name="Young M.J."/>
        </authorList>
    </citation>
    <scope>NUCLEOTIDE SEQUENCE [LARGE SCALE GENOMIC DNA]</scope>
    <source>
        <strain evidence="18">SCGC AC-742_N10</strain>
    </source>
</reference>
<dbReference type="NCBIfam" id="TIGR00878">
    <property type="entry name" value="purM"/>
    <property type="match status" value="1"/>
</dbReference>
<dbReference type="GO" id="GO:0006189">
    <property type="term" value="P:'de novo' IMP biosynthetic process"/>
    <property type="evidence" value="ECO:0007669"/>
    <property type="project" value="UniProtKB-UniRule"/>
</dbReference>
<dbReference type="AlphaFoldDB" id="A0A2T9X6D3"/>
<dbReference type="Gene3D" id="3.30.1330.10">
    <property type="entry name" value="PurM-like, N-terminal domain"/>
    <property type="match status" value="1"/>
</dbReference>
<evidence type="ECO:0000256" key="9">
    <source>
        <dbReference type="ARBA" id="ARBA00022755"/>
    </source>
</evidence>
<dbReference type="PANTHER" id="PTHR10520:SF12">
    <property type="entry name" value="TRIFUNCTIONAL PURINE BIOSYNTHETIC PROTEIN ADENOSINE-3"/>
    <property type="match status" value="1"/>
</dbReference>
<evidence type="ECO:0000313" key="19">
    <source>
        <dbReference type="Proteomes" id="UP000245638"/>
    </source>
</evidence>
<dbReference type="SUPFAM" id="SSF56042">
    <property type="entry name" value="PurM C-terminal domain-like"/>
    <property type="match status" value="1"/>
</dbReference>
<dbReference type="Pfam" id="PF02769">
    <property type="entry name" value="AIRS_C"/>
    <property type="match status" value="1"/>
</dbReference>